<comment type="caution">
    <text evidence="1">The sequence shown here is derived from an EMBL/GenBank/DDBJ whole genome shotgun (WGS) entry which is preliminary data.</text>
</comment>
<name>A0AAE1D4V8_9GAST</name>
<dbReference type="PANTHER" id="PTHR31635">
    <property type="entry name" value="REVERSE TRANSCRIPTASE DOMAIN-CONTAINING PROTEIN-RELATED"/>
    <property type="match status" value="1"/>
</dbReference>
<evidence type="ECO:0000313" key="2">
    <source>
        <dbReference type="Proteomes" id="UP001283361"/>
    </source>
</evidence>
<evidence type="ECO:0000313" key="1">
    <source>
        <dbReference type="EMBL" id="KAK3756900.1"/>
    </source>
</evidence>
<reference evidence="1" key="1">
    <citation type="journal article" date="2023" name="G3 (Bethesda)">
        <title>A reference genome for the long-term kleptoplast-retaining sea slug Elysia crispata morphotype clarki.</title>
        <authorList>
            <person name="Eastman K.E."/>
            <person name="Pendleton A.L."/>
            <person name="Shaikh M.A."/>
            <person name="Suttiyut T."/>
            <person name="Ogas R."/>
            <person name="Tomko P."/>
            <person name="Gavelis G."/>
            <person name="Widhalm J.R."/>
            <person name="Wisecaver J.H."/>
        </authorList>
    </citation>
    <scope>NUCLEOTIDE SEQUENCE</scope>
    <source>
        <strain evidence="1">ECLA1</strain>
    </source>
</reference>
<organism evidence="1 2">
    <name type="scientific">Elysia crispata</name>
    <name type="common">lettuce slug</name>
    <dbReference type="NCBI Taxonomy" id="231223"/>
    <lineage>
        <taxon>Eukaryota</taxon>
        <taxon>Metazoa</taxon>
        <taxon>Spiralia</taxon>
        <taxon>Lophotrochozoa</taxon>
        <taxon>Mollusca</taxon>
        <taxon>Gastropoda</taxon>
        <taxon>Heterobranchia</taxon>
        <taxon>Euthyneura</taxon>
        <taxon>Panpulmonata</taxon>
        <taxon>Sacoglossa</taxon>
        <taxon>Placobranchoidea</taxon>
        <taxon>Plakobranchidae</taxon>
        <taxon>Elysia</taxon>
    </lineage>
</organism>
<proteinExistence type="predicted"/>
<dbReference type="Proteomes" id="UP001283361">
    <property type="component" value="Unassembled WGS sequence"/>
</dbReference>
<dbReference type="PANTHER" id="PTHR31635:SF196">
    <property type="entry name" value="REVERSE TRANSCRIPTASE DOMAIN-CONTAINING PROTEIN-RELATED"/>
    <property type="match status" value="1"/>
</dbReference>
<keyword evidence="2" id="KW-1185">Reference proteome</keyword>
<sequence length="188" mass="21895">MTDWDNALQNSLTWNEIWHMALLQISFLVRSVYDLMPSNANLDLKKSKKERRSRVFLKSLIGPDGLTSEFYQTFQEQLTPILKKVVDQAIERGRPGETKLSYITLLPKDEKNRTEVSKYRPVSLLNTDYKVIRLRKVMNKLVHKDQQCAVKGRKIQNHLHNIRDIITYCKVKGTPARIVSLDQGESLR</sequence>
<protein>
    <submittedName>
        <fullName evidence="1">Uncharacterized protein</fullName>
    </submittedName>
</protein>
<dbReference type="AlphaFoldDB" id="A0AAE1D4V8"/>
<accession>A0AAE1D4V8</accession>
<gene>
    <name evidence="1" type="ORF">RRG08_059622</name>
</gene>
<dbReference type="EMBL" id="JAWDGP010005447">
    <property type="protein sequence ID" value="KAK3756900.1"/>
    <property type="molecule type" value="Genomic_DNA"/>
</dbReference>